<keyword evidence="4" id="KW-0812">Transmembrane</keyword>
<evidence type="ECO:0000313" key="9">
    <source>
        <dbReference type="EMBL" id="KAK8845102.1"/>
    </source>
</evidence>
<evidence type="ECO:0000313" key="10">
    <source>
        <dbReference type="Proteomes" id="UP001470230"/>
    </source>
</evidence>
<evidence type="ECO:0000256" key="3">
    <source>
        <dbReference type="ARBA" id="ARBA00022679"/>
    </source>
</evidence>
<organism evidence="9 10">
    <name type="scientific">Tritrichomonas musculus</name>
    <dbReference type="NCBI Taxonomy" id="1915356"/>
    <lineage>
        <taxon>Eukaryota</taxon>
        <taxon>Metamonada</taxon>
        <taxon>Parabasalia</taxon>
        <taxon>Tritrichomonadida</taxon>
        <taxon>Tritrichomonadidae</taxon>
        <taxon>Tritrichomonas</taxon>
    </lineage>
</organism>
<name>A0ABR2HFH9_9EUKA</name>
<keyword evidence="6" id="KW-1133">Transmembrane helix</keyword>
<keyword evidence="2" id="KW-0328">Glycosyltransferase</keyword>
<feature type="domain" description="Fringe-like glycosyltransferase" evidence="8">
    <location>
        <begin position="69"/>
        <end position="188"/>
    </location>
</feature>
<evidence type="ECO:0000256" key="7">
    <source>
        <dbReference type="ARBA" id="ARBA00023136"/>
    </source>
</evidence>
<keyword evidence="5" id="KW-0735">Signal-anchor</keyword>
<evidence type="ECO:0000256" key="1">
    <source>
        <dbReference type="ARBA" id="ARBA00004606"/>
    </source>
</evidence>
<comment type="caution">
    <text evidence="9">The sequence shown here is derived from an EMBL/GenBank/DDBJ whole genome shotgun (WGS) entry which is preliminary data.</text>
</comment>
<dbReference type="Pfam" id="PF02434">
    <property type="entry name" value="Fringe"/>
    <property type="match status" value="1"/>
</dbReference>
<gene>
    <name evidence="9" type="ORF">M9Y10_021281</name>
</gene>
<evidence type="ECO:0000256" key="2">
    <source>
        <dbReference type="ARBA" id="ARBA00022676"/>
    </source>
</evidence>
<reference evidence="9 10" key="1">
    <citation type="submission" date="2024-04" db="EMBL/GenBank/DDBJ databases">
        <title>Tritrichomonas musculus Genome.</title>
        <authorList>
            <person name="Alves-Ferreira E."/>
            <person name="Grigg M."/>
            <person name="Lorenzi H."/>
            <person name="Galac M."/>
        </authorList>
    </citation>
    <scope>NUCLEOTIDE SEQUENCE [LARGE SCALE GENOMIC DNA]</scope>
    <source>
        <strain evidence="9 10">EAF2021</strain>
    </source>
</reference>
<dbReference type="EMBL" id="JAPFFF010000031">
    <property type="protein sequence ID" value="KAK8845102.1"/>
    <property type="molecule type" value="Genomic_DNA"/>
</dbReference>
<keyword evidence="10" id="KW-1185">Reference proteome</keyword>
<keyword evidence="3" id="KW-0808">Transferase</keyword>
<comment type="subcellular location">
    <subcellularLocation>
        <location evidence="1">Membrane</location>
        <topology evidence="1">Single-pass type II membrane protein</topology>
    </subcellularLocation>
</comment>
<dbReference type="InterPro" id="IPR003378">
    <property type="entry name" value="Fringe-like_glycosylTrfase"/>
</dbReference>
<protein>
    <recommendedName>
        <fullName evidence="8">Fringe-like glycosyltransferase domain-containing protein</fullName>
    </recommendedName>
</protein>
<sequence length="297" mass="34949">MNITIHRSIFVAIMTGGARIRLIEKLYDIWLKDFLSKSYCDTIKLYSTGVIPNTNNLFIKKSYVNCQIPSKDISRNHLCAKLYIAINDFLNNSKADWFLRLCDDTFINMNAFDSFFTELNLNTDPIHDKLVQGHCIHKHRRIYSYIQGGSGILFSRKSAIELNNTYDHFSTICLFVKNDDTSIGCWLHDRNYTFKSMTNRFFVGHQFQNYKKITDILSNTSNIEKCPTVFPTNLYACRSFITNLKNITFWHDRVHFLQFLPFARNFISNLPDNLYFYIDQYAPRVCRGFQLSDRYLN</sequence>
<evidence type="ECO:0000256" key="4">
    <source>
        <dbReference type="ARBA" id="ARBA00022692"/>
    </source>
</evidence>
<evidence type="ECO:0000256" key="6">
    <source>
        <dbReference type="ARBA" id="ARBA00022989"/>
    </source>
</evidence>
<evidence type="ECO:0000256" key="5">
    <source>
        <dbReference type="ARBA" id="ARBA00022968"/>
    </source>
</evidence>
<evidence type="ECO:0000259" key="8">
    <source>
        <dbReference type="Pfam" id="PF02434"/>
    </source>
</evidence>
<keyword evidence="7" id="KW-0472">Membrane</keyword>
<accession>A0ABR2HFH9</accession>
<dbReference type="Gene3D" id="3.90.550.50">
    <property type="match status" value="1"/>
</dbReference>
<proteinExistence type="predicted"/>
<dbReference type="Proteomes" id="UP001470230">
    <property type="component" value="Unassembled WGS sequence"/>
</dbReference>